<protein>
    <submittedName>
        <fullName evidence="1">Uncharacterized protein</fullName>
    </submittedName>
</protein>
<accession>A0A4V2Z457</accession>
<evidence type="ECO:0000313" key="1">
    <source>
        <dbReference type="EMBL" id="TDE15298.1"/>
    </source>
</evidence>
<dbReference type="Proteomes" id="UP000294850">
    <property type="component" value="Unassembled WGS sequence"/>
</dbReference>
<reference evidence="1 2" key="1">
    <citation type="submission" date="2019-03" db="EMBL/GenBank/DDBJ databases">
        <title>Dyadobacter AR-3-6 sp. nov., isolated from arctic soil.</title>
        <authorList>
            <person name="Chaudhary D.K."/>
        </authorList>
    </citation>
    <scope>NUCLEOTIDE SEQUENCE [LARGE SCALE GENOMIC DNA]</scope>
    <source>
        <strain evidence="1 2">AR-3-6</strain>
    </source>
</reference>
<gene>
    <name evidence="1" type="ORF">E0F88_12300</name>
</gene>
<evidence type="ECO:0000313" key="2">
    <source>
        <dbReference type="Proteomes" id="UP000294850"/>
    </source>
</evidence>
<name>A0A4V2Z457_9BACT</name>
<dbReference type="EMBL" id="SMFL01000004">
    <property type="protein sequence ID" value="TDE15298.1"/>
    <property type="molecule type" value="Genomic_DNA"/>
</dbReference>
<dbReference type="RefSeq" id="WP_131958561.1">
    <property type="nucleotide sequence ID" value="NZ_SMFL01000004.1"/>
</dbReference>
<comment type="caution">
    <text evidence="1">The sequence shown here is derived from an EMBL/GenBank/DDBJ whole genome shotgun (WGS) entry which is preliminary data.</text>
</comment>
<organism evidence="1 2">
    <name type="scientific">Dyadobacter psychrotolerans</name>
    <dbReference type="NCBI Taxonomy" id="2541721"/>
    <lineage>
        <taxon>Bacteria</taxon>
        <taxon>Pseudomonadati</taxon>
        <taxon>Bacteroidota</taxon>
        <taxon>Cytophagia</taxon>
        <taxon>Cytophagales</taxon>
        <taxon>Spirosomataceae</taxon>
        <taxon>Dyadobacter</taxon>
    </lineage>
</organism>
<sequence>MKAKHIILIIIILIVIFRRRAVVVSTDNNYKQLLIDQDKRYTSLVADFETNQIFHTSTINELTFPMKRAGFILASLDINFSDTPKKQLYYNDGSALTKADLYAVPFDKVSNLI</sequence>
<proteinExistence type="predicted"/>
<keyword evidence="2" id="KW-1185">Reference proteome</keyword>
<dbReference type="AlphaFoldDB" id="A0A4V2Z457"/>